<dbReference type="EMBL" id="CP114014">
    <property type="protein sequence ID" value="XAY06116.1"/>
    <property type="molecule type" value="Genomic_DNA"/>
</dbReference>
<reference evidence="1" key="1">
    <citation type="submission" date="2022-12" db="EMBL/GenBank/DDBJ databases">
        <title>Paraconexibacter alkalitolerans sp. nov. and Baekduia alba sp. nov., isolated from soil and emended description of the genera Paraconexibacter (Chun et al., 2020) and Baekduia (An et al., 2020).</title>
        <authorList>
            <person name="Vieira S."/>
            <person name="Huber K.J."/>
            <person name="Geppert A."/>
            <person name="Wolf J."/>
            <person name="Neumann-Schaal M."/>
            <person name="Muesken M."/>
            <person name="Overmann J."/>
        </authorList>
    </citation>
    <scope>NUCLEOTIDE SEQUENCE</scope>
    <source>
        <strain evidence="1">AEG42_29</strain>
    </source>
</reference>
<protein>
    <submittedName>
        <fullName evidence="1">Uncharacterized protein</fullName>
    </submittedName>
</protein>
<gene>
    <name evidence="1" type="ORF">DSM112329_02979</name>
</gene>
<sequence>MYDQPDMRYHRFDPRWSDTERHASMSDGGGDEYSIIFSPEGTYVRGFDHESALSPWTNEPPSVFPGLTDDVPATLRRHVDEPAFIISDVPSISVCLWRERHATEWSFGVATSDVEPDTDGGATELFSTLNGDPTTYAEFATDYYEVELSIDAVEHVMQGRPLDAAVIRALNPEADVDTVLAEARDLGYPA</sequence>
<name>A0AAU7AWV3_9ACTN</name>
<accession>A0AAU7AWV3</accession>
<evidence type="ECO:0000313" key="1">
    <source>
        <dbReference type="EMBL" id="XAY06116.1"/>
    </source>
</evidence>
<proteinExistence type="predicted"/>
<organism evidence="1">
    <name type="scientific">Paraconexibacter sp. AEG42_29</name>
    <dbReference type="NCBI Taxonomy" id="2997339"/>
    <lineage>
        <taxon>Bacteria</taxon>
        <taxon>Bacillati</taxon>
        <taxon>Actinomycetota</taxon>
        <taxon>Thermoleophilia</taxon>
        <taxon>Solirubrobacterales</taxon>
        <taxon>Paraconexibacteraceae</taxon>
        <taxon>Paraconexibacter</taxon>
    </lineage>
</organism>
<dbReference type="KEGG" id="parq:DSM112329_02979"/>
<dbReference type="AlphaFoldDB" id="A0AAU7AWV3"/>